<keyword evidence="4" id="KW-1185">Reference proteome</keyword>
<evidence type="ECO:0000313" key="3">
    <source>
        <dbReference type="EMBL" id="GGC10148.1"/>
    </source>
</evidence>
<feature type="chain" id="PRO_5037322749" description="Lipoprotein" evidence="2">
    <location>
        <begin position="24"/>
        <end position="182"/>
    </location>
</feature>
<reference evidence="3" key="2">
    <citation type="submission" date="2020-09" db="EMBL/GenBank/DDBJ databases">
        <authorList>
            <person name="Sun Q."/>
            <person name="Zhou Y."/>
        </authorList>
    </citation>
    <scope>NUCLEOTIDE SEQUENCE</scope>
    <source>
        <strain evidence="3">CGMCC 1.15095</strain>
    </source>
</reference>
<keyword evidence="2" id="KW-0732">Signal</keyword>
<evidence type="ECO:0008006" key="5">
    <source>
        <dbReference type="Google" id="ProtNLM"/>
    </source>
</evidence>
<evidence type="ECO:0000256" key="1">
    <source>
        <dbReference type="SAM" id="MobiDB-lite"/>
    </source>
</evidence>
<feature type="compositionally biased region" description="Pro residues" evidence="1">
    <location>
        <begin position="34"/>
        <end position="55"/>
    </location>
</feature>
<organism evidence="3 4">
    <name type="scientific">Novosphingobium endophyticum</name>
    <dbReference type="NCBI Taxonomy" id="1955250"/>
    <lineage>
        <taxon>Bacteria</taxon>
        <taxon>Pseudomonadati</taxon>
        <taxon>Pseudomonadota</taxon>
        <taxon>Alphaproteobacteria</taxon>
        <taxon>Sphingomonadales</taxon>
        <taxon>Sphingomonadaceae</taxon>
        <taxon>Novosphingobium</taxon>
    </lineage>
</organism>
<name>A0A916X6L7_9SPHN</name>
<gene>
    <name evidence="3" type="ORF">GCM10011494_31010</name>
</gene>
<dbReference type="Proteomes" id="UP000608154">
    <property type="component" value="Unassembled WGS sequence"/>
</dbReference>
<comment type="caution">
    <text evidence="3">The sequence shown here is derived from an EMBL/GenBank/DDBJ whole genome shotgun (WGS) entry which is preliminary data.</text>
</comment>
<reference evidence="3" key="1">
    <citation type="journal article" date="2014" name="Int. J. Syst. Evol. Microbiol.">
        <title>Complete genome sequence of Corynebacterium casei LMG S-19264T (=DSM 44701T), isolated from a smear-ripened cheese.</title>
        <authorList>
            <consortium name="US DOE Joint Genome Institute (JGI-PGF)"/>
            <person name="Walter F."/>
            <person name="Albersmeier A."/>
            <person name="Kalinowski J."/>
            <person name="Ruckert C."/>
        </authorList>
    </citation>
    <scope>NUCLEOTIDE SEQUENCE</scope>
    <source>
        <strain evidence="3">CGMCC 1.15095</strain>
    </source>
</reference>
<dbReference type="EMBL" id="BMHK01000026">
    <property type="protein sequence ID" value="GGC10148.1"/>
    <property type="molecule type" value="Genomic_DNA"/>
</dbReference>
<dbReference type="AlphaFoldDB" id="A0A916X6L7"/>
<accession>A0A916X6L7</accession>
<dbReference type="PROSITE" id="PS51257">
    <property type="entry name" value="PROKAR_LIPOPROTEIN"/>
    <property type="match status" value="1"/>
</dbReference>
<evidence type="ECO:0000313" key="4">
    <source>
        <dbReference type="Proteomes" id="UP000608154"/>
    </source>
</evidence>
<evidence type="ECO:0000256" key="2">
    <source>
        <dbReference type="SAM" id="SignalP"/>
    </source>
</evidence>
<proteinExistence type="predicted"/>
<dbReference type="RefSeq" id="WP_229736408.1">
    <property type="nucleotide sequence ID" value="NZ_BMHK01000026.1"/>
</dbReference>
<sequence length="182" mass="18787">MKANPRLRPAPLPILALPLAAGAMLLASCVPQVSEPPPRQAPTPATAPVPAPAPVAKPAADWRDAPITPGDWQWGVTGLVSTANFAAGQFIMRCAREQGAVSLMRSGSASAPVTITIRTESGARALTAVPVAGGMAVSVPARDPLLDAIALSRGRFAVEAAGTPPLYIPSWTEISRVIEDCR</sequence>
<feature type="signal peptide" evidence="2">
    <location>
        <begin position="1"/>
        <end position="23"/>
    </location>
</feature>
<protein>
    <recommendedName>
        <fullName evidence="5">Lipoprotein</fullName>
    </recommendedName>
</protein>
<feature type="region of interest" description="Disordered" evidence="1">
    <location>
        <begin position="33"/>
        <end position="56"/>
    </location>
</feature>